<accession>A0A0G9HCD3</accession>
<proteinExistence type="predicted"/>
<sequence>MSDLTLPELAKKMASIDFAMLLTHTPSGDIAGRPMSNNGDVAYDGTSWFFAFEDSDVVRQSSANPKVSLSFSGSKSLLGKPPLFVAVEGDAHIARERAVLEAHWVDGLDRWFEQGIDTPGIVLIRVTARRVHWWEGEENGEIVM</sequence>
<dbReference type="EMBL" id="CP017480">
    <property type="protein sequence ID" value="APG05925.1"/>
    <property type="molecule type" value="Genomic_DNA"/>
</dbReference>
<dbReference type="RefSeq" id="WP_046967455.1">
    <property type="nucleotide sequence ID" value="NZ_CP017480.1"/>
</dbReference>
<evidence type="ECO:0000313" key="1">
    <source>
        <dbReference type="EMBL" id="APG05925.1"/>
    </source>
</evidence>
<dbReference type="PANTHER" id="PTHR34818">
    <property type="entry name" value="PROTEIN BLI-3"/>
    <property type="match status" value="1"/>
</dbReference>
<dbReference type="PANTHER" id="PTHR34818:SF1">
    <property type="entry name" value="PROTEIN BLI-3"/>
    <property type="match status" value="1"/>
</dbReference>
<dbReference type="PATRIC" id="fig|1440763.5.peg.1666"/>
<gene>
    <name evidence="1" type="ORF">BJI69_19805</name>
</gene>
<dbReference type="InterPro" id="IPR038725">
    <property type="entry name" value="YdaG_split_barrel_FMN-bd"/>
</dbReference>
<dbReference type="Proteomes" id="UP000182987">
    <property type="component" value="Chromosome"/>
</dbReference>
<organism evidence="1 2">
    <name type="scientific">Luteibacter rhizovicinus DSM 16549</name>
    <dbReference type="NCBI Taxonomy" id="1440763"/>
    <lineage>
        <taxon>Bacteria</taxon>
        <taxon>Pseudomonadati</taxon>
        <taxon>Pseudomonadota</taxon>
        <taxon>Gammaproteobacteria</taxon>
        <taxon>Lysobacterales</taxon>
        <taxon>Rhodanobacteraceae</taxon>
        <taxon>Luteibacter</taxon>
    </lineage>
</organism>
<dbReference type="STRING" id="1440763.BJI69_19805"/>
<reference evidence="2" key="1">
    <citation type="submission" date="2016-09" db="EMBL/GenBank/DDBJ databases">
        <authorList>
            <person name="Lysoe E."/>
        </authorList>
    </citation>
    <scope>NUCLEOTIDE SEQUENCE [LARGE SCALE GENOMIC DNA]</scope>
    <source>
        <strain evidence="2">LJ96T</strain>
    </source>
</reference>
<protein>
    <submittedName>
        <fullName evidence="1">Pyridoxamine 5'-phosphate oxidase</fullName>
    </submittedName>
</protein>
<dbReference type="AlphaFoldDB" id="A0A0G9HCD3"/>
<keyword evidence="2" id="KW-1185">Reference proteome</keyword>
<dbReference type="OrthoDB" id="1432662at2"/>
<evidence type="ECO:0000313" key="2">
    <source>
        <dbReference type="Proteomes" id="UP000182987"/>
    </source>
</evidence>
<dbReference type="Gene3D" id="2.30.110.10">
    <property type="entry name" value="Electron Transport, Fmn-binding Protein, Chain A"/>
    <property type="match status" value="1"/>
</dbReference>
<dbReference type="InterPro" id="IPR052917">
    <property type="entry name" value="Stress-Dev_Protein"/>
</dbReference>
<dbReference type="InterPro" id="IPR012349">
    <property type="entry name" value="Split_barrel_FMN-bd"/>
</dbReference>
<dbReference type="Pfam" id="PF16242">
    <property type="entry name" value="Pyrid_ox_like"/>
    <property type="match status" value="1"/>
</dbReference>
<dbReference type="KEGG" id="lrz:BJI69_19805"/>
<name>A0A0G9HCD3_9GAMM</name>
<dbReference type="SUPFAM" id="SSF50475">
    <property type="entry name" value="FMN-binding split barrel"/>
    <property type="match status" value="1"/>
</dbReference>